<dbReference type="Proteomes" id="UP000031397">
    <property type="component" value="Unassembled WGS sequence"/>
</dbReference>
<proteinExistence type="predicted"/>
<protein>
    <recommendedName>
        <fullName evidence="3">HTH cro/C1-type domain-containing protein</fullName>
    </recommendedName>
</protein>
<dbReference type="GO" id="GO:0003677">
    <property type="term" value="F:DNA binding"/>
    <property type="evidence" value="ECO:0007669"/>
    <property type="project" value="UniProtKB-KW"/>
</dbReference>
<feature type="transmembrane region" description="Helical" evidence="2">
    <location>
        <begin position="117"/>
        <end position="133"/>
    </location>
</feature>
<keyword evidence="2" id="KW-1133">Transmembrane helix</keyword>
<comment type="caution">
    <text evidence="4">The sequence shown here is derived from an EMBL/GenBank/DDBJ whole genome shotgun (WGS) entry which is preliminary data.</text>
</comment>
<evidence type="ECO:0000259" key="3">
    <source>
        <dbReference type="PROSITE" id="PS50943"/>
    </source>
</evidence>
<reference evidence="4 5" key="1">
    <citation type="submission" date="2014-06" db="EMBL/GenBank/DDBJ databases">
        <title>Functional and comparative genomic analyses of the Drosophila gut microbiota identify candidate symbiosis factors.</title>
        <authorList>
            <person name="Newell P.D."/>
            <person name="Chaston J.M."/>
            <person name="Douglas A.E."/>
        </authorList>
    </citation>
    <scope>NUCLEOTIDE SEQUENCE [LARGE SCALE GENOMIC DNA]</scope>
    <source>
        <strain evidence="4 5">DmCS_002</strain>
    </source>
</reference>
<dbReference type="PROSITE" id="PS50943">
    <property type="entry name" value="HTH_CROC1"/>
    <property type="match status" value="1"/>
</dbReference>
<dbReference type="PANTHER" id="PTHR46558">
    <property type="entry name" value="TRACRIPTIONAL REGULATORY PROTEIN-RELATED-RELATED"/>
    <property type="match status" value="1"/>
</dbReference>
<name>A0A0C1Q1G4_9LACO</name>
<keyword evidence="2" id="KW-0472">Membrane</keyword>
<dbReference type="EMBL" id="JOJZ01000019">
    <property type="protein sequence ID" value="KID41658.1"/>
    <property type="molecule type" value="Genomic_DNA"/>
</dbReference>
<evidence type="ECO:0000313" key="5">
    <source>
        <dbReference type="Proteomes" id="UP000031397"/>
    </source>
</evidence>
<keyword evidence="1" id="KW-0238">DNA-binding</keyword>
<gene>
    <name evidence="4" type="ORF">LfDm3_0900</name>
</gene>
<dbReference type="PANTHER" id="PTHR46558:SF11">
    <property type="entry name" value="HTH-TYPE TRANSCRIPTIONAL REGULATOR XRE"/>
    <property type="match status" value="1"/>
</dbReference>
<dbReference type="CDD" id="cd00093">
    <property type="entry name" value="HTH_XRE"/>
    <property type="match status" value="1"/>
</dbReference>
<feature type="transmembrane region" description="Helical" evidence="2">
    <location>
        <begin position="153"/>
        <end position="170"/>
    </location>
</feature>
<evidence type="ECO:0000256" key="2">
    <source>
        <dbReference type="SAM" id="Phobius"/>
    </source>
</evidence>
<feature type="transmembrane region" description="Helical" evidence="2">
    <location>
        <begin position="182"/>
        <end position="207"/>
    </location>
</feature>
<dbReference type="SUPFAM" id="SSF47413">
    <property type="entry name" value="lambda repressor-like DNA-binding domains"/>
    <property type="match status" value="1"/>
</dbReference>
<evidence type="ECO:0000256" key="1">
    <source>
        <dbReference type="ARBA" id="ARBA00023125"/>
    </source>
</evidence>
<dbReference type="InterPro" id="IPR001387">
    <property type="entry name" value="Cro/C1-type_HTH"/>
</dbReference>
<dbReference type="RefSeq" id="WP_052236613.1">
    <property type="nucleotide sequence ID" value="NZ_JOJZ01000019.1"/>
</dbReference>
<dbReference type="InterPro" id="IPR010982">
    <property type="entry name" value="Lambda_DNA-bd_dom_sf"/>
</dbReference>
<feature type="domain" description="HTH cro/C1-type" evidence="3">
    <location>
        <begin position="7"/>
        <end position="61"/>
    </location>
</feature>
<keyword evidence="5" id="KW-1185">Reference proteome</keyword>
<dbReference type="PATRIC" id="fig|1614.7.peg.855"/>
<evidence type="ECO:0000313" key="4">
    <source>
        <dbReference type="EMBL" id="KID41658.1"/>
    </source>
</evidence>
<accession>A0A0C1Q1G4</accession>
<dbReference type="Gene3D" id="1.10.260.40">
    <property type="entry name" value="lambda repressor-like DNA-binding domains"/>
    <property type="match status" value="1"/>
</dbReference>
<feature type="transmembrane region" description="Helical" evidence="2">
    <location>
        <begin position="92"/>
        <end position="111"/>
    </location>
</feature>
<dbReference type="OrthoDB" id="9805856at2"/>
<dbReference type="GeneID" id="74914014"/>
<dbReference type="SMART" id="SM00530">
    <property type="entry name" value="HTH_XRE"/>
    <property type="match status" value="1"/>
</dbReference>
<dbReference type="AlphaFoldDB" id="A0A0C1Q1G4"/>
<sequence>MKLNEKLKKYRNQNNLTQAEVAQKLNVSRKTISAWENGRSRPDQDAITALANLYDISTNELIGSKSKSSSQSKLTFRQKMIRIKRYGYISKYAYFFELVLLVIGVVLFILPFNLHDLWLIPLFVIDLCVIILYEKNWKTITDDKPLMKKIEILSPILWLVIFLIGCVINLDAMLSHDLMMKIGTIIGIIMFSLTLSAGLILGILFPLKRMTVKRSSKN</sequence>
<dbReference type="Pfam" id="PF01381">
    <property type="entry name" value="HTH_3"/>
    <property type="match status" value="1"/>
</dbReference>
<organism evidence="4 5">
    <name type="scientific">Fructilactobacillus fructivorans</name>
    <dbReference type="NCBI Taxonomy" id="1614"/>
    <lineage>
        <taxon>Bacteria</taxon>
        <taxon>Bacillati</taxon>
        <taxon>Bacillota</taxon>
        <taxon>Bacilli</taxon>
        <taxon>Lactobacillales</taxon>
        <taxon>Lactobacillaceae</taxon>
        <taxon>Fructilactobacillus</taxon>
    </lineage>
</organism>
<keyword evidence="2" id="KW-0812">Transmembrane</keyword>